<organism evidence="1 2">
    <name type="scientific">Leptospira ilyithenensis</name>
    <dbReference type="NCBI Taxonomy" id="2484901"/>
    <lineage>
        <taxon>Bacteria</taxon>
        <taxon>Pseudomonadati</taxon>
        <taxon>Spirochaetota</taxon>
        <taxon>Spirochaetia</taxon>
        <taxon>Leptospirales</taxon>
        <taxon>Leptospiraceae</taxon>
        <taxon>Leptospira</taxon>
    </lineage>
</organism>
<evidence type="ECO:0000313" key="1">
    <source>
        <dbReference type="EMBL" id="TGN14695.1"/>
    </source>
</evidence>
<comment type="caution">
    <text evidence="1">The sequence shown here is derived from an EMBL/GenBank/DDBJ whole genome shotgun (WGS) entry which is preliminary data.</text>
</comment>
<evidence type="ECO:0000313" key="2">
    <source>
        <dbReference type="Proteomes" id="UP000298264"/>
    </source>
</evidence>
<protein>
    <submittedName>
        <fullName evidence="1">Peptidase MA family protein</fullName>
    </submittedName>
</protein>
<dbReference type="EMBL" id="RQHV01000002">
    <property type="protein sequence ID" value="TGN14695.1"/>
    <property type="molecule type" value="Genomic_DNA"/>
</dbReference>
<reference evidence="1" key="1">
    <citation type="journal article" date="2019" name="PLoS Negl. Trop. Dis.">
        <title>Revisiting the worldwide diversity of Leptospira species in the environment.</title>
        <authorList>
            <person name="Vincent A.T."/>
            <person name="Schiettekatte O."/>
            <person name="Bourhy P."/>
            <person name="Veyrier F.J."/>
            <person name="Picardeau M."/>
        </authorList>
    </citation>
    <scope>NUCLEOTIDE SEQUENCE [LARGE SCALE GENOMIC DNA]</scope>
    <source>
        <strain evidence="1">201400974</strain>
    </source>
</reference>
<name>A0A4R9LUU9_9LEPT</name>
<keyword evidence="2" id="KW-1185">Reference proteome</keyword>
<accession>A0A4R9LUU9</accession>
<dbReference type="Proteomes" id="UP000298264">
    <property type="component" value="Unassembled WGS sequence"/>
</dbReference>
<dbReference type="OrthoDB" id="338571at2"/>
<gene>
    <name evidence="1" type="ORF">EHS11_01525</name>
</gene>
<dbReference type="AlphaFoldDB" id="A0A4R9LUU9"/>
<proteinExistence type="predicted"/>
<sequence>MALYTVFANSGNCETGGDLWARNIQTQSSYCVPVELVASNTKVDVYKERGLSVNYDLQTFGKEFNDTTYPKLVSTFGEPSDVDKSGKIKILVLDIRDGATANSSYVAGFFDPVNYFADQPGTSLRSNYAEVLYMDGKELIDALVSDPTAFSSTAAHEFQHLIRYPYMVATRATDDSWINEGTSEVASDIAGYGPQKYRINCFRGADSTRCPNGVNGVSFLNWSTQSTTSSVILKQYAFAYAFMRYLYDISGNTEAEKNEFFRKSVQGNSIGIRAGSASQLMSVFRESSRFNSTLLGTLGSDTFFRTFILFMGQSAGTLNFTSVERFDANTNLETLDLSAAYTAYPFESTLNDIVAGPLGVNTATGTLSFSQGSGYAFTGNYSLSGYGSTKYPNMTTVKSAGNSKSVLAWAAYSTSVSTSVKNGSATSTKSEEANNRYKSIILGDTTTEGALPVCGTQFINDEPHIYESIPLEQPSSKSGNTP</sequence>